<protein>
    <submittedName>
        <fullName evidence="2">Uncharacterized protein</fullName>
    </submittedName>
</protein>
<evidence type="ECO:0000313" key="3">
    <source>
        <dbReference type="Proteomes" id="UP000230251"/>
    </source>
</evidence>
<feature type="transmembrane region" description="Helical" evidence="1">
    <location>
        <begin position="66"/>
        <end position="84"/>
    </location>
</feature>
<gene>
    <name evidence="2" type="ORF">CO057_02285</name>
</gene>
<dbReference type="EMBL" id="PFSI01000035">
    <property type="protein sequence ID" value="PJC24538.1"/>
    <property type="molecule type" value="Genomic_DNA"/>
</dbReference>
<feature type="transmembrane region" description="Helical" evidence="1">
    <location>
        <begin position="105"/>
        <end position="131"/>
    </location>
</feature>
<keyword evidence="1" id="KW-1133">Transmembrane helix</keyword>
<keyword evidence="1" id="KW-0472">Membrane</keyword>
<dbReference type="AlphaFoldDB" id="A0A2M8EP76"/>
<accession>A0A2M8EP76</accession>
<sequence>MTYSFSRVLTAAAIGMLLLMPVFGMTTLNVQTAHAQQLETDDFFDEDFTDSTGLGQADLKSTIGNLIRVFLGFLGIIAVVMVLLGGFKWMTASGNDEKVQDAKKLLVAGIVGLAIILSAYAITTFVISSIIDASA</sequence>
<dbReference type="Pfam" id="PF18895">
    <property type="entry name" value="T4SS_pilin"/>
    <property type="match status" value="1"/>
</dbReference>
<organism evidence="2 3">
    <name type="scientific">Candidatus Uhrbacteria bacterium CG_4_9_14_0_2_um_filter_41_50</name>
    <dbReference type="NCBI Taxonomy" id="1975031"/>
    <lineage>
        <taxon>Bacteria</taxon>
        <taxon>Candidatus Uhriibacteriota</taxon>
    </lineage>
</organism>
<name>A0A2M8EP76_9BACT</name>
<dbReference type="Proteomes" id="UP000230251">
    <property type="component" value="Unassembled WGS sequence"/>
</dbReference>
<evidence type="ECO:0000256" key="1">
    <source>
        <dbReference type="SAM" id="Phobius"/>
    </source>
</evidence>
<evidence type="ECO:0000313" key="2">
    <source>
        <dbReference type="EMBL" id="PJC24538.1"/>
    </source>
</evidence>
<proteinExistence type="predicted"/>
<comment type="caution">
    <text evidence="2">The sequence shown here is derived from an EMBL/GenBank/DDBJ whole genome shotgun (WGS) entry which is preliminary data.</text>
</comment>
<keyword evidence="1" id="KW-0812">Transmembrane</keyword>
<reference evidence="3" key="1">
    <citation type="submission" date="2017-09" db="EMBL/GenBank/DDBJ databases">
        <title>Depth-based differentiation of microbial function through sediment-hosted aquifers and enrichment of novel symbionts in the deep terrestrial subsurface.</title>
        <authorList>
            <person name="Probst A.J."/>
            <person name="Ladd B."/>
            <person name="Jarett J.K."/>
            <person name="Geller-Mcgrath D.E."/>
            <person name="Sieber C.M.K."/>
            <person name="Emerson J.B."/>
            <person name="Anantharaman K."/>
            <person name="Thomas B.C."/>
            <person name="Malmstrom R."/>
            <person name="Stieglmeier M."/>
            <person name="Klingl A."/>
            <person name="Woyke T."/>
            <person name="Ryan C.M."/>
            <person name="Banfield J.F."/>
        </authorList>
    </citation>
    <scope>NUCLEOTIDE SEQUENCE [LARGE SCALE GENOMIC DNA]</scope>
</reference>
<dbReference type="InterPro" id="IPR043993">
    <property type="entry name" value="T4SS_pilin"/>
</dbReference>